<name>A0A9P0E809_NEZVI</name>
<organism evidence="2 3">
    <name type="scientific">Nezara viridula</name>
    <name type="common">Southern green stink bug</name>
    <name type="synonym">Cimex viridulus</name>
    <dbReference type="NCBI Taxonomy" id="85310"/>
    <lineage>
        <taxon>Eukaryota</taxon>
        <taxon>Metazoa</taxon>
        <taxon>Ecdysozoa</taxon>
        <taxon>Arthropoda</taxon>
        <taxon>Hexapoda</taxon>
        <taxon>Insecta</taxon>
        <taxon>Pterygota</taxon>
        <taxon>Neoptera</taxon>
        <taxon>Paraneoptera</taxon>
        <taxon>Hemiptera</taxon>
        <taxon>Heteroptera</taxon>
        <taxon>Panheteroptera</taxon>
        <taxon>Pentatomomorpha</taxon>
        <taxon>Pentatomoidea</taxon>
        <taxon>Pentatomidae</taxon>
        <taxon>Pentatominae</taxon>
        <taxon>Nezara</taxon>
    </lineage>
</organism>
<sequence length="268" mass="31126">MNRPVSTCAYDRILVVMDTNQCPLPLGRLFFACIKKYKQGLGDEELLTRDRLKRESTPSSSPLVFLFNKSRRKFADVLDIDLPEFQTKKVDIMLSDEETTDEVPHVIVKIKTSDKGNTRPEEPFINMTKYMIDDRVKKGNKYKPAQIISREAPRKPGVRVLNLTKSMFDYNAQKIYHTVNGIRLRLSKEHDQRIILQMVQKQVERGLRELRAIKEKCDKDFIVLSNQRRIALGKLAGLREVMKQKKALDENLSRLLDNAVAFNVDIRY</sequence>
<evidence type="ECO:0000313" key="3">
    <source>
        <dbReference type="Proteomes" id="UP001152798"/>
    </source>
</evidence>
<evidence type="ECO:0000256" key="1">
    <source>
        <dbReference type="SAM" id="Coils"/>
    </source>
</evidence>
<feature type="coiled-coil region" evidence="1">
    <location>
        <begin position="196"/>
        <end position="258"/>
    </location>
</feature>
<reference evidence="2" key="1">
    <citation type="submission" date="2022-01" db="EMBL/GenBank/DDBJ databases">
        <authorList>
            <person name="King R."/>
        </authorList>
    </citation>
    <scope>NUCLEOTIDE SEQUENCE</scope>
</reference>
<dbReference type="OrthoDB" id="10373946at2759"/>
<accession>A0A9P0E809</accession>
<dbReference type="EMBL" id="OV725077">
    <property type="protein sequence ID" value="CAH1391818.1"/>
    <property type="molecule type" value="Genomic_DNA"/>
</dbReference>
<protein>
    <submittedName>
        <fullName evidence="2">Uncharacterized protein</fullName>
    </submittedName>
</protein>
<dbReference type="AlphaFoldDB" id="A0A9P0E809"/>
<keyword evidence="1" id="KW-0175">Coiled coil</keyword>
<dbReference type="Proteomes" id="UP001152798">
    <property type="component" value="Chromosome 1"/>
</dbReference>
<evidence type="ECO:0000313" key="2">
    <source>
        <dbReference type="EMBL" id="CAH1391818.1"/>
    </source>
</evidence>
<gene>
    <name evidence="2" type="ORF">NEZAVI_LOCUS2747</name>
</gene>
<proteinExistence type="predicted"/>
<keyword evidence="3" id="KW-1185">Reference proteome</keyword>